<organism evidence="1 2">
    <name type="scientific">Candidatus Marsarchaeota G2 archaeon ECH_B_2</name>
    <dbReference type="NCBI Taxonomy" id="1978160"/>
    <lineage>
        <taxon>Archaea</taxon>
        <taxon>Candidatus Marsarchaeota</taxon>
        <taxon>Candidatus Marsarchaeota group 2</taxon>
    </lineage>
</organism>
<sequence length="89" mass="9941">MSTENPDIKGKVEESRDNFKKLELLIPGLRGYRQREDVRVADELLRNQMADRLDRARASLESLRRKVVGAGGLLVARPGWLSDIPVAGA</sequence>
<comment type="caution">
    <text evidence="1">The sequence shown here is derived from an EMBL/GenBank/DDBJ whole genome shotgun (WGS) entry which is preliminary data.</text>
</comment>
<evidence type="ECO:0000313" key="1">
    <source>
        <dbReference type="EMBL" id="PSN94410.1"/>
    </source>
</evidence>
<dbReference type="AlphaFoldDB" id="A0A2R6B6X5"/>
<proteinExistence type="predicted"/>
<reference evidence="1 2" key="1">
    <citation type="submission" date="2017-04" db="EMBL/GenBank/DDBJ databases">
        <title>Novel microbial lineages endemic to geothermal iron-oxide mats fill important gaps in the evolutionary history of Archaea.</title>
        <authorList>
            <person name="Jay Z.J."/>
            <person name="Beam J.P."/>
            <person name="Dlakic M."/>
            <person name="Rusch D.B."/>
            <person name="Kozubal M.A."/>
            <person name="Inskeep W.P."/>
        </authorList>
    </citation>
    <scope>NUCLEOTIDE SEQUENCE [LARGE SCALE GENOMIC DNA]</scope>
    <source>
        <strain evidence="1">ECH_B_2</strain>
    </source>
</reference>
<dbReference type="EMBL" id="NEXH01000025">
    <property type="protein sequence ID" value="PSN94410.1"/>
    <property type="molecule type" value="Genomic_DNA"/>
</dbReference>
<evidence type="ECO:0000313" key="2">
    <source>
        <dbReference type="Proteomes" id="UP000241284"/>
    </source>
</evidence>
<name>A0A2R6B6X5_9ARCH</name>
<protein>
    <submittedName>
        <fullName evidence="1">Uncharacterized protein</fullName>
    </submittedName>
</protein>
<dbReference type="Proteomes" id="UP000241284">
    <property type="component" value="Unassembled WGS sequence"/>
</dbReference>
<accession>A0A2R6B6X5</accession>
<gene>
    <name evidence="1" type="ORF">B9Q06_09325</name>
</gene>